<keyword evidence="1" id="KW-0812">Transmembrane</keyword>
<proteinExistence type="predicted"/>
<feature type="transmembrane region" description="Helical" evidence="1">
    <location>
        <begin position="88"/>
        <end position="106"/>
    </location>
</feature>
<keyword evidence="1" id="KW-0472">Membrane</keyword>
<accession>A0A9D9HZ45</accession>
<reference evidence="2" key="2">
    <citation type="journal article" date="2021" name="PeerJ">
        <title>Extensive microbial diversity within the chicken gut microbiome revealed by metagenomics and culture.</title>
        <authorList>
            <person name="Gilroy R."/>
            <person name="Ravi A."/>
            <person name="Getino M."/>
            <person name="Pursley I."/>
            <person name="Horton D.L."/>
            <person name="Alikhan N.F."/>
            <person name="Baker D."/>
            <person name="Gharbi K."/>
            <person name="Hall N."/>
            <person name="Watson M."/>
            <person name="Adriaenssens E.M."/>
            <person name="Foster-Nyarko E."/>
            <person name="Jarju S."/>
            <person name="Secka A."/>
            <person name="Antonio M."/>
            <person name="Oren A."/>
            <person name="Chaudhuri R.R."/>
            <person name="La Ragione R."/>
            <person name="Hildebrand F."/>
            <person name="Pallen M.J."/>
        </authorList>
    </citation>
    <scope>NUCLEOTIDE SEQUENCE</scope>
    <source>
        <strain evidence="2">E3-2379</strain>
    </source>
</reference>
<keyword evidence="1" id="KW-1133">Transmembrane helix</keyword>
<organism evidence="2 3">
    <name type="scientific">Candidatus Scybalomonas excrementavium</name>
    <dbReference type="NCBI Taxonomy" id="2840943"/>
    <lineage>
        <taxon>Bacteria</taxon>
        <taxon>Bacillati</taxon>
        <taxon>Bacillota</taxon>
        <taxon>Clostridia</taxon>
        <taxon>Lachnospirales</taxon>
        <taxon>Lachnospiraceae</taxon>
        <taxon>Lachnospiraceae incertae sedis</taxon>
        <taxon>Candidatus Scybalomonas</taxon>
    </lineage>
</organism>
<evidence type="ECO:0000313" key="3">
    <source>
        <dbReference type="Proteomes" id="UP000823618"/>
    </source>
</evidence>
<gene>
    <name evidence="2" type="ORF">IAC13_04325</name>
</gene>
<comment type="caution">
    <text evidence="2">The sequence shown here is derived from an EMBL/GenBank/DDBJ whole genome shotgun (WGS) entry which is preliminary data.</text>
</comment>
<sequence length="326" mass="37694">MTFLLTIREKIRNFYQQFQQGLNLIFRFIFSLILFMALNNMFSYSDVFGKMMIIIGFAFICMWLPLGAVFFLSVIYTCGQLVVTVPEIALVYLLLFLISYLIYIRLEIRTCLPLLFVPCAFFFHIPYVVPILVGILIGPAGIIPTAFGILLYYFSIHVNDTVALLGSVSEGEVEAYRYLIVQIFSDKQMLLMMIVFSVTIGVVWACYRMSRQDAWNQAIIIGGIIGMVLFLAGAYTLDVEIDILNMIVGFIIAVVIGMIVQFFKCIVDYSRVEYVQFEDEEYYYYVKAVPKVSMAQEERNFKRINTRKHVKNNDKSVEEVKEDWRP</sequence>
<protein>
    <submittedName>
        <fullName evidence="2">Uncharacterized protein</fullName>
    </submittedName>
</protein>
<reference evidence="2" key="1">
    <citation type="submission" date="2020-10" db="EMBL/GenBank/DDBJ databases">
        <authorList>
            <person name="Gilroy R."/>
        </authorList>
    </citation>
    <scope>NUCLEOTIDE SEQUENCE</scope>
    <source>
        <strain evidence="2">E3-2379</strain>
    </source>
</reference>
<feature type="transmembrane region" description="Helical" evidence="1">
    <location>
        <begin position="189"/>
        <end position="207"/>
    </location>
</feature>
<dbReference type="EMBL" id="JADIML010000124">
    <property type="protein sequence ID" value="MBO8463139.1"/>
    <property type="molecule type" value="Genomic_DNA"/>
</dbReference>
<feature type="transmembrane region" description="Helical" evidence="1">
    <location>
        <begin position="243"/>
        <end position="263"/>
    </location>
</feature>
<name>A0A9D9HZ45_9FIRM</name>
<dbReference type="Proteomes" id="UP000823618">
    <property type="component" value="Unassembled WGS sequence"/>
</dbReference>
<feature type="transmembrane region" description="Helical" evidence="1">
    <location>
        <begin position="112"/>
        <end position="137"/>
    </location>
</feature>
<dbReference type="AlphaFoldDB" id="A0A9D9HZ45"/>
<evidence type="ECO:0000256" key="1">
    <source>
        <dbReference type="SAM" id="Phobius"/>
    </source>
</evidence>
<feature type="transmembrane region" description="Helical" evidence="1">
    <location>
        <begin position="51"/>
        <end position="76"/>
    </location>
</feature>
<feature type="transmembrane region" description="Helical" evidence="1">
    <location>
        <begin position="21"/>
        <end position="39"/>
    </location>
</feature>
<feature type="transmembrane region" description="Helical" evidence="1">
    <location>
        <begin position="219"/>
        <end position="237"/>
    </location>
</feature>
<evidence type="ECO:0000313" key="2">
    <source>
        <dbReference type="EMBL" id="MBO8463139.1"/>
    </source>
</evidence>